<dbReference type="RefSeq" id="WP_203825179.1">
    <property type="nucleotide sequence ID" value="NZ_BAAATY010000006.1"/>
</dbReference>
<comment type="caution">
    <text evidence="3">The sequence shown here is derived from an EMBL/GenBank/DDBJ whole genome shotgun (WGS) entry which is preliminary data.</text>
</comment>
<evidence type="ECO:0000256" key="2">
    <source>
        <dbReference type="SAM" id="Phobius"/>
    </source>
</evidence>
<evidence type="ECO:0000256" key="1">
    <source>
        <dbReference type="SAM" id="MobiDB-lite"/>
    </source>
</evidence>
<evidence type="ECO:0000313" key="3">
    <source>
        <dbReference type="EMBL" id="GIE66393.1"/>
    </source>
</evidence>
<sequence length="166" mass="16405">MERGPMALFGAIVAVGVGPALWLGVQLGAVDAPVRPPGTTILQQLPAAEADPGGAGAGEESETSAPTVRWTVPASNRRPLTASPSPSPSVSASASPSASVSPSASDSPGTPEATESPTPSAEPSEPSSEPSDPPTESTPEPEPSTSSADPGDEPTEPGPDHPESEL</sequence>
<name>A0ABQ4B6X6_9ACTN</name>
<keyword evidence="2" id="KW-0812">Transmembrane</keyword>
<feature type="region of interest" description="Disordered" evidence="1">
    <location>
        <begin position="31"/>
        <end position="166"/>
    </location>
</feature>
<proteinExistence type="predicted"/>
<keyword evidence="4" id="KW-1185">Reference proteome</keyword>
<feature type="compositionally biased region" description="Low complexity" evidence="1">
    <location>
        <begin position="82"/>
        <end position="149"/>
    </location>
</feature>
<protein>
    <submittedName>
        <fullName evidence="3">Uncharacterized protein</fullName>
    </submittedName>
</protein>
<dbReference type="EMBL" id="BOMS01000033">
    <property type="protein sequence ID" value="GIE66393.1"/>
    <property type="molecule type" value="Genomic_DNA"/>
</dbReference>
<organism evidence="3 4">
    <name type="scientific">Actinoplanes palleronii</name>
    <dbReference type="NCBI Taxonomy" id="113570"/>
    <lineage>
        <taxon>Bacteria</taxon>
        <taxon>Bacillati</taxon>
        <taxon>Actinomycetota</taxon>
        <taxon>Actinomycetes</taxon>
        <taxon>Micromonosporales</taxon>
        <taxon>Micromonosporaceae</taxon>
        <taxon>Actinoplanes</taxon>
    </lineage>
</organism>
<keyword evidence="2" id="KW-1133">Transmembrane helix</keyword>
<evidence type="ECO:0000313" key="4">
    <source>
        <dbReference type="Proteomes" id="UP000624709"/>
    </source>
</evidence>
<feature type="transmembrane region" description="Helical" evidence="2">
    <location>
        <begin position="6"/>
        <end position="25"/>
    </location>
</feature>
<keyword evidence="2" id="KW-0472">Membrane</keyword>
<reference evidence="3 4" key="1">
    <citation type="submission" date="2021-01" db="EMBL/GenBank/DDBJ databases">
        <title>Whole genome shotgun sequence of Actinoplanes palleronii NBRC 14916.</title>
        <authorList>
            <person name="Komaki H."/>
            <person name="Tamura T."/>
        </authorList>
    </citation>
    <scope>NUCLEOTIDE SEQUENCE [LARGE SCALE GENOMIC DNA]</scope>
    <source>
        <strain evidence="3 4">NBRC 14916</strain>
    </source>
</reference>
<dbReference type="Proteomes" id="UP000624709">
    <property type="component" value="Unassembled WGS sequence"/>
</dbReference>
<accession>A0ABQ4B6X6</accession>
<gene>
    <name evidence="3" type="ORF">Apa02nite_025010</name>
</gene>